<gene>
    <name evidence="2" type="ORF">BITS_1645</name>
</gene>
<reference evidence="2 3" key="1">
    <citation type="submission" date="2014-03" db="EMBL/GenBank/DDBJ databases">
        <title>Genomics of Bifidobacteria.</title>
        <authorList>
            <person name="Ventura M."/>
            <person name="Milani C."/>
            <person name="Lugli G.A."/>
        </authorList>
    </citation>
    <scope>NUCLEOTIDE SEQUENCE [LARGE SCALE GENOMIC DNA]</scope>
    <source>
        <strain evidence="2 3">JCM 13495</strain>
    </source>
</reference>
<dbReference type="GO" id="GO:0004222">
    <property type="term" value="F:metalloendopeptidase activity"/>
    <property type="evidence" value="ECO:0007669"/>
    <property type="project" value="TreeGrafter"/>
</dbReference>
<dbReference type="InterPro" id="IPR011055">
    <property type="entry name" value="Dup_hybrid_motif"/>
</dbReference>
<evidence type="ECO:0000313" key="3">
    <source>
        <dbReference type="Proteomes" id="UP000029080"/>
    </source>
</evidence>
<feature type="domain" description="M23ase beta-sheet core" evidence="1">
    <location>
        <begin position="94"/>
        <end position="187"/>
    </location>
</feature>
<dbReference type="eggNOG" id="COG0739">
    <property type="taxonomic scope" value="Bacteria"/>
</dbReference>
<dbReference type="STRING" id="356829.BITS_1645"/>
<name>A0A087EBG1_9BIFI</name>
<dbReference type="RefSeq" id="WP_081693527.1">
    <property type="nucleotide sequence ID" value="NZ_JAXEUP010000009.1"/>
</dbReference>
<evidence type="ECO:0000259" key="1">
    <source>
        <dbReference type="Pfam" id="PF01551"/>
    </source>
</evidence>
<dbReference type="SUPFAM" id="SSF51261">
    <property type="entry name" value="Duplicated hybrid motif"/>
    <property type="match status" value="1"/>
</dbReference>
<dbReference type="AlphaFoldDB" id="A0A087EBG1"/>
<keyword evidence="3" id="KW-1185">Reference proteome</keyword>
<organism evidence="2 3">
    <name type="scientific">Bifidobacterium tsurumiense</name>
    <dbReference type="NCBI Taxonomy" id="356829"/>
    <lineage>
        <taxon>Bacteria</taxon>
        <taxon>Bacillati</taxon>
        <taxon>Actinomycetota</taxon>
        <taxon>Actinomycetes</taxon>
        <taxon>Bifidobacteriales</taxon>
        <taxon>Bifidobacteriaceae</taxon>
        <taxon>Bifidobacterium</taxon>
    </lineage>
</organism>
<comment type="caution">
    <text evidence="2">The sequence shown here is derived from an EMBL/GenBank/DDBJ whole genome shotgun (WGS) entry which is preliminary data.</text>
</comment>
<accession>A0A087EBG1</accession>
<protein>
    <submittedName>
        <fullName evidence="2">M23 peptidase domain protein</fullName>
    </submittedName>
</protein>
<dbReference type="Gene3D" id="2.70.70.10">
    <property type="entry name" value="Glucose Permease (Domain IIA)"/>
    <property type="match status" value="1"/>
</dbReference>
<dbReference type="InterPro" id="IPR016047">
    <property type="entry name" value="M23ase_b-sheet_dom"/>
</dbReference>
<dbReference type="PANTHER" id="PTHR21666">
    <property type="entry name" value="PEPTIDASE-RELATED"/>
    <property type="match status" value="1"/>
</dbReference>
<evidence type="ECO:0000313" key="2">
    <source>
        <dbReference type="EMBL" id="KFJ05112.1"/>
    </source>
</evidence>
<sequence>MRNAVEKNMKAWRRKVWQMLRRLEERRESIAKLICVMLLMICSSAAITVASPLFVQHAQAVNAHLGCRALMVWPVQNPKVIAPFDKPEQPWLAGHRGVDLSVADNKDIRAPDDGVIRFVGIVAGKSVVSIQHTAVISTFEPATTPLSVGDPVTRGQIIAYAEGESDHCSDQCIHWGVRNGKQQYLDPESLTARRTVVLKPVRFYAINDHSSVLGKAAFSSMLAE</sequence>
<dbReference type="OrthoDB" id="5245088at2"/>
<proteinExistence type="predicted"/>
<dbReference type="EMBL" id="JGZU01000016">
    <property type="protein sequence ID" value="KFJ05112.1"/>
    <property type="molecule type" value="Genomic_DNA"/>
</dbReference>
<dbReference type="Pfam" id="PF01551">
    <property type="entry name" value="Peptidase_M23"/>
    <property type="match status" value="1"/>
</dbReference>
<dbReference type="CDD" id="cd12797">
    <property type="entry name" value="M23_peptidase"/>
    <property type="match status" value="1"/>
</dbReference>
<dbReference type="PANTHER" id="PTHR21666:SF270">
    <property type="entry name" value="MUREIN HYDROLASE ACTIVATOR ENVC"/>
    <property type="match status" value="1"/>
</dbReference>
<dbReference type="InterPro" id="IPR050570">
    <property type="entry name" value="Cell_wall_metabolism_enzyme"/>
</dbReference>
<dbReference type="Proteomes" id="UP000029080">
    <property type="component" value="Unassembled WGS sequence"/>
</dbReference>